<reference evidence="3 4" key="1">
    <citation type="submission" date="2016-06" db="EMBL/GenBank/DDBJ databases">
        <authorList>
            <person name="Kjaerup R.B."/>
            <person name="Dalgaard T.S."/>
            <person name="Juul-Madsen H.R."/>
        </authorList>
    </citation>
    <scope>NUCLEOTIDE SEQUENCE [LARGE SCALE GENOMIC DNA]</scope>
    <source>
        <strain evidence="3 4">ACS1953</strain>
    </source>
</reference>
<comment type="caution">
    <text evidence="3">The sequence shown here is derived from an EMBL/GenBank/DDBJ whole genome shotgun (WGS) entry which is preliminary data.</text>
</comment>
<feature type="region of interest" description="Disordered" evidence="1">
    <location>
        <begin position="33"/>
        <end position="59"/>
    </location>
</feature>
<organism evidence="3 4">
    <name type="scientific">Mycolicibacterium conceptionense</name>
    <dbReference type="NCBI Taxonomy" id="451644"/>
    <lineage>
        <taxon>Bacteria</taxon>
        <taxon>Bacillati</taxon>
        <taxon>Actinomycetota</taxon>
        <taxon>Actinomycetes</taxon>
        <taxon>Mycobacteriales</taxon>
        <taxon>Mycobacteriaceae</taxon>
        <taxon>Mycolicibacterium</taxon>
    </lineage>
</organism>
<evidence type="ECO:0000313" key="3">
    <source>
        <dbReference type="EMBL" id="OBF29812.1"/>
    </source>
</evidence>
<proteinExistence type="predicted"/>
<evidence type="ECO:0000313" key="4">
    <source>
        <dbReference type="Proteomes" id="UP000093779"/>
    </source>
</evidence>
<dbReference type="AlphaFoldDB" id="A0A1A1YER6"/>
<keyword evidence="2" id="KW-1133">Transmembrane helix</keyword>
<dbReference type="Proteomes" id="UP000093779">
    <property type="component" value="Unassembled WGS sequence"/>
</dbReference>
<accession>A0A1A1YER6</accession>
<evidence type="ECO:0000256" key="2">
    <source>
        <dbReference type="SAM" id="Phobius"/>
    </source>
</evidence>
<name>A0A1A1YER6_9MYCO</name>
<keyword evidence="2" id="KW-0812">Transmembrane</keyword>
<evidence type="ECO:0000256" key="1">
    <source>
        <dbReference type="SAM" id="MobiDB-lite"/>
    </source>
</evidence>
<keyword evidence="2" id="KW-0472">Membrane</keyword>
<sequence length="113" mass="12002">MHLVTETLFLLGALGLAVIVAVRVGLRSRSARAEGLQHAPAPGEVSGQPLPAPPSPGEPNLLFPDDVEIHLWPDSLVLMHAANCLPWPANARLVIELRDRAAQLAALEALDTP</sequence>
<protein>
    <submittedName>
        <fullName evidence="3">Uncharacterized protein</fullName>
    </submittedName>
</protein>
<feature type="transmembrane region" description="Helical" evidence="2">
    <location>
        <begin position="6"/>
        <end position="26"/>
    </location>
</feature>
<gene>
    <name evidence="3" type="ORF">A5726_29880</name>
</gene>
<dbReference type="EMBL" id="LZHX01000004">
    <property type="protein sequence ID" value="OBF29812.1"/>
    <property type="molecule type" value="Genomic_DNA"/>
</dbReference>